<comment type="caution">
    <text evidence="2">The sequence shown here is derived from an EMBL/GenBank/DDBJ whole genome shotgun (WGS) entry which is preliminary data.</text>
</comment>
<evidence type="ECO:0000313" key="2">
    <source>
        <dbReference type="EMBL" id="EHP46621.1"/>
    </source>
</evidence>
<dbReference type="STRING" id="742817.HMPREF9449_02238"/>
<dbReference type="HOGENOM" id="CLU_2220489_0_0_10"/>
<keyword evidence="3" id="KW-1185">Reference proteome</keyword>
<organism evidence="2 3">
    <name type="scientific">Odoribacter laneus YIT 12061</name>
    <dbReference type="NCBI Taxonomy" id="742817"/>
    <lineage>
        <taxon>Bacteria</taxon>
        <taxon>Pseudomonadati</taxon>
        <taxon>Bacteroidota</taxon>
        <taxon>Bacteroidia</taxon>
        <taxon>Bacteroidales</taxon>
        <taxon>Odoribacteraceae</taxon>
        <taxon>Odoribacter</taxon>
    </lineage>
</organism>
<dbReference type="AlphaFoldDB" id="H1DIK9"/>
<feature type="transmembrane region" description="Helical" evidence="1">
    <location>
        <begin position="74"/>
        <end position="94"/>
    </location>
</feature>
<dbReference type="EMBL" id="ADMC01000025">
    <property type="protein sequence ID" value="EHP46621.1"/>
    <property type="molecule type" value="Genomic_DNA"/>
</dbReference>
<sequence length="106" mass="13019">MSRMFERQDRRTFNLKPRYWDPEKEEREEREKRIKTELGITEEDKDTYIPNIRGRFTDMYEKRKANRRGYNGRYAVRLFLILIAVFLIILYLVMRYSEGGLKFLGL</sequence>
<dbReference type="RefSeq" id="WP_009137385.1">
    <property type="nucleotide sequence ID" value="NZ_JH594596.1"/>
</dbReference>
<dbReference type="GeneID" id="98069784"/>
<protein>
    <submittedName>
        <fullName evidence="2">Uncharacterized protein</fullName>
    </submittedName>
</protein>
<dbReference type="Proteomes" id="UP000004892">
    <property type="component" value="Unassembled WGS sequence"/>
</dbReference>
<keyword evidence="1" id="KW-1133">Transmembrane helix</keyword>
<proteinExistence type="predicted"/>
<keyword evidence="1" id="KW-0812">Transmembrane</keyword>
<accession>H1DIK9</accession>
<evidence type="ECO:0000256" key="1">
    <source>
        <dbReference type="SAM" id="Phobius"/>
    </source>
</evidence>
<keyword evidence="1" id="KW-0472">Membrane</keyword>
<reference evidence="2 3" key="1">
    <citation type="submission" date="2012-01" db="EMBL/GenBank/DDBJ databases">
        <title>The Genome Sequence of Odoribacter laneus YIT 12061.</title>
        <authorList>
            <consortium name="The Broad Institute Genome Sequencing Platform"/>
            <person name="Earl A."/>
            <person name="Ward D."/>
            <person name="Feldgarden M."/>
            <person name="Gevers D."/>
            <person name="Morotomi M."/>
            <person name="Young S.K."/>
            <person name="Zeng Q."/>
            <person name="Gargeya S."/>
            <person name="Fitzgerald M."/>
            <person name="Haas B."/>
            <person name="Abouelleil A."/>
            <person name="Alvarado L."/>
            <person name="Arachchi H.M."/>
            <person name="Berlin A."/>
            <person name="Chapman S.B."/>
            <person name="Gearin G."/>
            <person name="Goldberg J."/>
            <person name="Griggs A."/>
            <person name="Gujja S."/>
            <person name="Hansen M."/>
            <person name="Heiman D."/>
            <person name="Howarth C."/>
            <person name="Larimer J."/>
            <person name="Lui A."/>
            <person name="MacDonald P.J.P."/>
            <person name="McCowen C."/>
            <person name="Montmayeur A."/>
            <person name="Murphy C."/>
            <person name="Neiman D."/>
            <person name="Pearson M."/>
            <person name="Priest M."/>
            <person name="Roberts A."/>
            <person name="Saif S."/>
            <person name="Shea T."/>
            <person name="Sisk P."/>
            <person name="Stolte C."/>
            <person name="Sykes S."/>
            <person name="Wortman J."/>
            <person name="Nusbaum C."/>
            <person name="Birren B."/>
        </authorList>
    </citation>
    <scope>NUCLEOTIDE SEQUENCE [LARGE SCALE GENOMIC DNA]</scope>
    <source>
        <strain evidence="2 3">YIT 12061</strain>
    </source>
</reference>
<evidence type="ECO:0000313" key="3">
    <source>
        <dbReference type="Proteomes" id="UP000004892"/>
    </source>
</evidence>
<dbReference type="PATRIC" id="fig|742817.3.peg.2395"/>
<name>H1DIK9_9BACT</name>
<gene>
    <name evidence="2" type="ORF">HMPREF9449_02238</name>
</gene>